<gene>
    <name evidence="1" type="ORF">CEXT_678441</name>
</gene>
<accession>A0AAV4U9J7</accession>
<sequence length="96" mass="11117">MVLSREVALTLEGKDVKRRFSLISDRMIDCYPALLEDVIPKKRVHEKGNEKSAKLIKFLNLNQRLQTGECMEMEHTHMYPNLDKFLVLELGADGEQ</sequence>
<dbReference type="EMBL" id="BPLR01012510">
    <property type="protein sequence ID" value="GIY54380.1"/>
    <property type="molecule type" value="Genomic_DNA"/>
</dbReference>
<organism evidence="1 2">
    <name type="scientific">Caerostris extrusa</name>
    <name type="common">Bark spider</name>
    <name type="synonym">Caerostris bankana</name>
    <dbReference type="NCBI Taxonomy" id="172846"/>
    <lineage>
        <taxon>Eukaryota</taxon>
        <taxon>Metazoa</taxon>
        <taxon>Ecdysozoa</taxon>
        <taxon>Arthropoda</taxon>
        <taxon>Chelicerata</taxon>
        <taxon>Arachnida</taxon>
        <taxon>Araneae</taxon>
        <taxon>Araneomorphae</taxon>
        <taxon>Entelegynae</taxon>
        <taxon>Araneoidea</taxon>
        <taxon>Araneidae</taxon>
        <taxon>Caerostris</taxon>
    </lineage>
</organism>
<evidence type="ECO:0000313" key="1">
    <source>
        <dbReference type="EMBL" id="GIY54380.1"/>
    </source>
</evidence>
<comment type="caution">
    <text evidence="1">The sequence shown here is derived from an EMBL/GenBank/DDBJ whole genome shotgun (WGS) entry which is preliminary data.</text>
</comment>
<dbReference type="Proteomes" id="UP001054945">
    <property type="component" value="Unassembled WGS sequence"/>
</dbReference>
<reference evidence="1 2" key="1">
    <citation type="submission" date="2021-06" db="EMBL/GenBank/DDBJ databases">
        <title>Caerostris extrusa draft genome.</title>
        <authorList>
            <person name="Kono N."/>
            <person name="Arakawa K."/>
        </authorList>
    </citation>
    <scope>NUCLEOTIDE SEQUENCE [LARGE SCALE GENOMIC DNA]</scope>
</reference>
<proteinExistence type="predicted"/>
<name>A0AAV4U9J7_CAEEX</name>
<protein>
    <submittedName>
        <fullName evidence="1">Uncharacterized protein</fullName>
    </submittedName>
</protein>
<keyword evidence="2" id="KW-1185">Reference proteome</keyword>
<dbReference type="AlphaFoldDB" id="A0AAV4U9J7"/>
<evidence type="ECO:0000313" key="2">
    <source>
        <dbReference type="Proteomes" id="UP001054945"/>
    </source>
</evidence>